<feature type="domain" description="Teneurin-like YD-shell" evidence="5">
    <location>
        <begin position="388"/>
        <end position="497"/>
    </location>
</feature>
<dbReference type="Pfam" id="PF15533">
    <property type="entry name" value="Ntox33"/>
    <property type="match status" value="1"/>
</dbReference>
<evidence type="ECO:0000313" key="6">
    <source>
        <dbReference type="EMBL" id="MEZ8210300.1"/>
    </source>
</evidence>
<keyword evidence="1" id="KW-0677">Repeat</keyword>
<dbReference type="PANTHER" id="PTHR32305">
    <property type="match status" value="1"/>
</dbReference>
<dbReference type="Pfam" id="PF25023">
    <property type="entry name" value="TEN_YD-shell"/>
    <property type="match status" value="4"/>
</dbReference>
<feature type="region of interest" description="Disordered" evidence="2">
    <location>
        <begin position="31"/>
        <end position="53"/>
    </location>
</feature>
<feature type="compositionally biased region" description="Polar residues" evidence="2">
    <location>
        <begin position="36"/>
        <end position="50"/>
    </location>
</feature>
<sequence length="1187" mass="133278">MLLAIFVALAIVVLALLQSCAPAMEPPTGPLGVSDSAYQKSHSHRGGTSNNEEDCYTSRGAPIWHFDFNNLNLVVQDTPIWIDSAYGPSIEFTLTYNALGKEDKQSSVGSRWKHNYADYVSKPKDSNSLVLVSGTGRVDEYQQVGTNYILNSQSLLSGEATLLPRLSVEEGVIKATYVDGSYKTFTQVKNGDYRLSSVVDQSGNGLKFAYQDNQLMSVTNALEQTLTLSYNQAKQVVSVTGPTGYKAHFDYNEKGELISLEDMQGYSAQITYDDMGIISSLTDAKGTTKFIVELGEPDSSRIDEYPAFGDPMGMSSRMTVVNPLGFKEEFFYNSQTGKAWYVSPQHYVDYVDVNVNNSQPDVPKTVYDYQRYSEGYSRVQQITKPDGTWTRFEYDKNRNLSQTIYSDGNSVKYRNNSFGKVVEFTDTLNNSTIYVYDDRQNLIKAVTPTGEKGFEYSQNNLLISATNLNGAKTRYKYNDQGQLSQVTDADGNVVDFGYSSGRLESIIRQGKALASYQYDELGRVTQVTDMHGKATQYRYDRINQLTHLSREGSRDTEMVYGSCPRLLESETLPGGRAYQYQYNSAKQLVAIVDPMHGVTRIERNASGRIEALIDANQNKTEFAYNSVGQLTTKRYADGSEITHDYQQGYVRSTTNARGITKSFHYNDKKQLTRVSYSDATPEVSYQYDTLGRLSSVSDAQGTTGYHYYPDGRLKRIDGPWQDDTIELEFDKLNRFSALTLNGLNFGQYQYDAFGRLTSVSALEQVFEITYDDTPKNVASRLTYPNGMEQVLSFDDIGDISKLEYRKGEKAVGNFVFGFDVAGKLTQLESNELLPLESPQTQATYNSLNQISSWDGDSNTFVYDADGNLIQGLLPGEIPFVADYDAENRLTAIRFEKSGTQIEERFEYGHDHFLRVYQRFENNIKTAEKRFVRLGLIELQERDGENNVLANNIWRPDRKGGVAGLLMRQQSKQNIYYMTNHLGHVYGVFDQAGERLSQRGYSPYGQVSGADFALQPFGMSTKRSDFTSGLVYYGYRFYMPNLGRWLNRDPLQEQGGINLYAYVDGDPLGYVDPDGRFAVAMFHPAVAIPVSAYLVCRAIGGCDEIPNLPDWPSWQNSESVPESCADDKKLSKGEIDKLKGQGVDPHDLKPKKNGSKYDLFKDRDGNIFVKPKKGNGPGEFTGFNIYNL</sequence>
<comment type="caution">
    <text evidence="6">The sequence shown here is derived from an EMBL/GenBank/DDBJ whole genome shotgun (WGS) entry which is preliminary data.</text>
</comment>
<keyword evidence="7" id="KW-1185">Reference proteome</keyword>
<evidence type="ECO:0000259" key="4">
    <source>
        <dbReference type="Pfam" id="PF15533"/>
    </source>
</evidence>
<feature type="compositionally biased region" description="Basic and acidic residues" evidence="2">
    <location>
        <begin position="1134"/>
        <end position="1149"/>
    </location>
</feature>
<evidence type="ECO:0000256" key="2">
    <source>
        <dbReference type="SAM" id="MobiDB-lite"/>
    </source>
</evidence>
<accession>A0ABV4ML45</accession>
<dbReference type="NCBIfam" id="TIGR03696">
    <property type="entry name" value="Rhs_assc_core"/>
    <property type="match status" value="1"/>
</dbReference>
<evidence type="ECO:0000313" key="7">
    <source>
        <dbReference type="Proteomes" id="UP001569151"/>
    </source>
</evidence>
<evidence type="ECO:0000259" key="5">
    <source>
        <dbReference type="Pfam" id="PF25023"/>
    </source>
</evidence>
<dbReference type="PANTHER" id="PTHR32305:SF15">
    <property type="entry name" value="PROTEIN RHSA-RELATED"/>
    <property type="match status" value="1"/>
</dbReference>
<dbReference type="NCBIfam" id="TIGR01643">
    <property type="entry name" value="YD_repeat_2x"/>
    <property type="match status" value="3"/>
</dbReference>
<dbReference type="Pfam" id="PF05593">
    <property type="entry name" value="RHS_repeat"/>
    <property type="match status" value="1"/>
</dbReference>
<dbReference type="InterPro" id="IPR022385">
    <property type="entry name" value="Rhs_assc_core"/>
</dbReference>
<dbReference type="Gene3D" id="2.180.10.10">
    <property type="entry name" value="RHS repeat-associated core"/>
    <property type="match status" value="4"/>
</dbReference>
<reference evidence="6 7" key="1">
    <citation type="submission" date="2024-06" db="EMBL/GenBank/DDBJ databases">
        <authorList>
            <person name="Steensen K."/>
            <person name="Seneca J."/>
            <person name="Bartlau N."/>
            <person name="Yu A.X."/>
            <person name="Polz M.F."/>
        </authorList>
    </citation>
    <scope>NUCLEOTIDE SEQUENCE [LARGE SCALE GENOMIC DNA]</scope>
    <source>
        <strain evidence="6 7">1F146</strain>
    </source>
</reference>
<evidence type="ECO:0000256" key="1">
    <source>
        <dbReference type="ARBA" id="ARBA00022737"/>
    </source>
</evidence>
<feature type="chain" id="PRO_5047458943" evidence="3">
    <location>
        <begin position="24"/>
        <end position="1187"/>
    </location>
</feature>
<dbReference type="InterPro" id="IPR006530">
    <property type="entry name" value="YD"/>
</dbReference>
<feature type="domain" description="Teneurin-like YD-shell" evidence="5">
    <location>
        <begin position="578"/>
        <end position="709"/>
    </location>
</feature>
<feature type="domain" description="Bacterial toxin 33" evidence="4">
    <location>
        <begin position="1124"/>
        <end position="1184"/>
    </location>
</feature>
<feature type="region of interest" description="Disordered" evidence="2">
    <location>
        <begin position="1134"/>
        <end position="1156"/>
    </location>
</feature>
<protein>
    <submittedName>
        <fullName evidence="6">RHS repeat-associated core domain-containing protein</fullName>
    </submittedName>
</protein>
<feature type="domain" description="Teneurin-like YD-shell" evidence="5">
    <location>
        <begin position="964"/>
        <end position="1048"/>
    </location>
</feature>
<dbReference type="RefSeq" id="WP_371718897.1">
    <property type="nucleotide sequence ID" value="NZ_JBGOOF010000014.1"/>
</dbReference>
<dbReference type="InterPro" id="IPR029110">
    <property type="entry name" value="Ntox33"/>
</dbReference>
<feature type="domain" description="Teneurin-like YD-shell" evidence="5">
    <location>
        <begin position="728"/>
        <end position="870"/>
    </location>
</feature>
<dbReference type="Proteomes" id="UP001569151">
    <property type="component" value="Unassembled WGS sequence"/>
</dbReference>
<dbReference type="InterPro" id="IPR031325">
    <property type="entry name" value="RHS_repeat"/>
</dbReference>
<dbReference type="InterPro" id="IPR050708">
    <property type="entry name" value="T6SS_VgrG/RHS"/>
</dbReference>
<organism evidence="6 7">
    <name type="scientific">Vibrio bivalvicida</name>
    <dbReference type="NCBI Taxonomy" id="1276888"/>
    <lineage>
        <taxon>Bacteria</taxon>
        <taxon>Pseudomonadati</taxon>
        <taxon>Pseudomonadota</taxon>
        <taxon>Gammaproteobacteria</taxon>
        <taxon>Vibrionales</taxon>
        <taxon>Vibrionaceae</taxon>
        <taxon>Vibrio</taxon>
        <taxon>Vibrio oreintalis group</taxon>
    </lineage>
</organism>
<dbReference type="EMBL" id="JBGOOS010000025">
    <property type="protein sequence ID" value="MEZ8210300.1"/>
    <property type="molecule type" value="Genomic_DNA"/>
</dbReference>
<keyword evidence="3" id="KW-0732">Signal</keyword>
<evidence type="ECO:0000256" key="3">
    <source>
        <dbReference type="SAM" id="SignalP"/>
    </source>
</evidence>
<proteinExistence type="predicted"/>
<name>A0ABV4ML45_9VIBR</name>
<gene>
    <name evidence="6" type="ORF">ACED39_16085</name>
</gene>
<feature type="signal peptide" evidence="3">
    <location>
        <begin position="1"/>
        <end position="23"/>
    </location>
</feature>
<dbReference type="InterPro" id="IPR056823">
    <property type="entry name" value="TEN-like_YD-shell"/>
</dbReference>